<dbReference type="RefSeq" id="WP_075977624.1">
    <property type="nucleotide sequence ID" value="NZ_MKQR01000026.1"/>
</dbReference>
<keyword evidence="4 5" id="KW-0472">Membrane</keyword>
<comment type="caution">
    <text evidence="7">The sequence shown here is derived from an EMBL/GenBank/DDBJ whole genome shotgun (WGS) entry which is preliminary data.</text>
</comment>
<keyword evidence="2 5" id="KW-0812">Transmembrane</keyword>
<accession>A0A1Q9LFY8</accession>
<dbReference type="PANTHER" id="PTHR23527:SF1">
    <property type="entry name" value="BLL3282 PROTEIN"/>
    <property type="match status" value="1"/>
</dbReference>
<dbReference type="InterPro" id="IPR020846">
    <property type="entry name" value="MFS_dom"/>
</dbReference>
<dbReference type="InterPro" id="IPR011701">
    <property type="entry name" value="MFS"/>
</dbReference>
<dbReference type="GO" id="GO:0022857">
    <property type="term" value="F:transmembrane transporter activity"/>
    <property type="evidence" value="ECO:0007669"/>
    <property type="project" value="InterPro"/>
</dbReference>
<dbReference type="Pfam" id="PF07690">
    <property type="entry name" value="MFS_1"/>
    <property type="match status" value="1"/>
</dbReference>
<feature type="transmembrane region" description="Helical" evidence="5">
    <location>
        <begin position="209"/>
        <end position="231"/>
    </location>
</feature>
<dbReference type="Proteomes" id="UP000186040">
    <property type="component" value="Unassembled WGS sequence"/>
</dbReference>
<evidence type="ECO:0000256" key="4">
    <source>
        <dbReference type="ARBA" id="ARBA00023136"/>
    </source>
</evidence>
<feature type="transmembrane region" description="Helical" evidence="5">
    <location>
        <begin position="45"/>
        <end position="65"/>
    </location>
</feature>
<sequence>MTTTRTRNRWAILAVAVAAQAATSSLVYGLPFLLPAIRSAEDLSLAQAGSVTVAPVLGVLVALIAWGAAADRFGERVVMAIGMTGTGAAAVGASFAPGVGALVVLLVVAGVFSASISAASGRAVLGWFGPAERGLAMGIRQTCQPIGVGVAALALPPVAQHADYRVALLVPAALCLGCAVLVGAVLVDPPRKPAKSVEATRSPYRTARLWRVHVASALLVVPQFVAGTFALTYLVSEQGWDPVAAGAALAVVQVLGAAGRIGAGVWSDRAGSRMRPMRTIALVVALSLLIWAAGDAAWGWVAVAGVVLVTVVSVTDNGLGFTATAEQAGPFWAGRALGVQNTGQNAVALAVAPVFGVLIPATGWAWALVIAAAVPLAAVAVIPVRGETLGD</sequence>
<evidence type="ECO:0000256" key="2">
    <source>
        <dbReference type="ARBA" id="ARBA00022692"/>
    </source>
</evidence>
<keyword evidence="8" id="KW-1185">Reference proteome</keyword>
<comment type="subcellular location">
    <subcellularLocation>
        <location evidence="1">Cell membrane</location>
        <topology evidence="1">Multi-pass membrane protein</topology>
    </subcellularLocation>
</comment>
<evidence type="ECO:0000313" key="7">
    <source>
        <dbReference type="EMBL" id="OLR90951.1"/>
    </source>
</evidence>
<keyword evidence="3 5" id="KW-1133">Transmembrane helix</keyword>
<proteinExistence type="predicted"/>
<feature type="transmembrane region" description="Helical" evidence="5">
    <location>
        <begin position="279"/>
        <end position="312"/>
    </location>
</feature>
<reference evidence="7 8" key="1">
    <citation type="submission" date="2016-10" db="EMBL/GenBank/DDBJ databases">
        <title>The Draft Genome Sequence of Actinokineospora bangkokensis 44EHWT reveals the biosynthetic pathway of antifungal compounds Thailandins with unusual extender unit butylmalonyl-CoA.</title>
        <authorList>
            <person name="Greule A."/>
            <person name="Intra B."/>
            <person name="Flemming S."/>
            <person name="Rommel M.G."/>
            <person name="Panbangred W."/>
            <person name="Bechthold A."/>
        </authorList>
    </citation>
    <scope>NUCLEOTIDE SEQUENCE [LARGE SCALE GENOMIC DNA]</scope>
    <source>
        <strain evidence="7 8">44EHW</strain>
    </source>
</reference>
<dbReference type="OrthoDB" id="8628659at2"/>
<dbReference type="InterPro" id="IPR052952">
    <property type="entry name" value="MFS-Transporter"/>
</dbReference>
<feature type="transmembrane region" description="Helical" evidence="5">
    <location>
        <begin position="363"/>
        <end position="384"/>
    </location>
</feature>
<dbReference type="PROSITE" id="PS50850">
    <property type="entry name" value="MFS"/>
    <property type="match status" value="1"/>
</dbReference>
<protein>
    <submittedName>
        <fullName evidence="7">MFS transporter</fullName>
    </submittedName>
</protein>
<feature type="transmembrane region" description="Helical" evidence="5">
    <location>
        <begin position="243"/>
        <end position="267"/>
    </location>
</feature>
<evidence type="ECO:0000256" key="1">
    <source>
        <dbReference type="ARBA" id="ARBA00004651"/>
    </source>
</evidence>
<dbReference type="PANTHER" id="PTHR23527">
    <property type="entry name" value="BLL3282 PROTEIN"/>
    <property type="match status" value="1"/>
</dbReference>
<gene>
    <name evidence="7" type="ORF">BJP25_30850</name>
</gene>
<feature type="transmembrane region" description="Helical" evidence="5">
    <location>
        <begin position="168"/>
        <end position="188"/>
    </location>
</feature>
<name>A0A1Q9LFY8_9PSEU</name>
<dbReference type="GO" id="GO:0005886">
    <property type="term" value="C:plasma membrane"/>
    <property type="evidence" value="ECO:0007669"/>
    <property type="project" value="UniProtKB-SubCell"/>
</dbReference>
<dbReference type="SUPFAM" id="SSF103473">
    <property type="entry name" value="MFS general substrate transporter"/>
    <property type="match status" value="1"/>
</dbReference>
<organism evidence="7 8">
    <name type="scientific">Actinokineospora bangkokensis</name>
    <dbReference type="NCBI Taxonomy" id="1193682"/>
    <lineage>
        <taxon>Bacteria</taxon>
        <taxon>Bacillati</taxon>
        <taxon>Actinomycetota</taxon>
        <taxon>Actinomycetes</taxon>
        <taxon>Pseudonocardiales</taxon>
        <taxon>Pseudonocardiaceae</taxon>
        <taxon>Actinokineospora</taxon>
    </lineage>
</organism>
<dbReference type="InterPro" id="IPR036259">
    <property type="entry name" value="MFS_trans_sf"/>
</dbReference>
<feature type="domain" description="Major facilitator superfamily (MFS) profile" evidence="6">
    <location>
        <begin position="9"/>
        <end position="389"/>
    </location>
</feature>
<evidence type="ECO:0000256" key="5">
    <source>
        <dbReference type="SAM" id="Phobius"/>
    </source>
</evidence>
<dbReference type="Gene3D" id="1.20.1250.20">
    <property type="entry name" value="MFS general substrate transporter like domains"/>
    <property type="match status" value="2"/>
</dbReference>
<evidence type="ECO:0000256" key="3">
    <source>
        <dbReference type="ARBA" id="ARBA00022989"/>
    </source>
</evidence>
<evidence type="ECO:0000313" key="8">
    <source>
        <dbReference type="Proteomes" id="UP000186040"/>
    </source>
</evidence>
<evidence type="ECO:0000259" key="6">
    <source>
        <dbReference type="PROSITE" id="PS50850"/>
    </source>
</evidence>
<dbReference type="AlphaFoldDB" id="A0A1Q9LFY8"/>
<dbReference type="EMBL" id="MKQR01000026">
    <property type="protein sequence ID" value="OLR90951.1"/>
    <property type="molecule type" value="Genomic_DNA"/>
</dbReference>